<accession>A0A841CKL7</accession>
<dbReference type="AlphaFoldDB" id="A0A841CKL7"/>
<keyword evidence="2" id="KW-1185">Reference proteome</keyword>
<sequence>MAEAEELAKLVVEPILADSGLIERQAQALDDLEVKAAFVYLGLQWADDTREKGLTKVCFEAIVRSVLRDTTSENRMTRHQVYDLVSQLLPGHHVRSLREQVDGALKRLNKVYIRHWQHVDEFCLTWDERVRLANRLIDLTAQDDVLRSHLRESLYISASEAEIELESGQLEGLVDECRSMVEEILLNRGEAFAVAVSRDQGADVRPADIEAVVNNVIVKSGNQPALPVHVIAATLQALLVAPPEDVRSFLRSLADTYTLFSFMRETPDVQSAVVKIFSEGDIWLDTSVVLPILAEELLEPPERSHTELFSAAIECGLSLYVSDGVVEELTTHVRRCKAYLRAISAEGAQGSPPFLLNAHRLAGKDDAEFESWLENFCGRDPEADMVEYLEDEHHIENAPLTEYVNRAPLEIRAAVAEVWHENRDHKEKKRAMLGLPPMAPTTKDRLINHDVENYVGIIVRREERGERRSAFGYKSWWLTLDRTAFRMNSKIADMIDGKPPASPAISPDFMLNYLAIGPVRSRLSKKRGDSLPLMLNMSVLDAVPPDLLALAEDLREKLADLSPRIVRRKIRETLEDARLLLGPTGRGGEVALTNEVKAKLIAMARER</sequence>
<proteinExistence type="predicted"/>
<evidence type="ECO:0000313" key="2">
    <source>
        <dbReference type="Proteomes" id="UP000547510"/>
    </source>
</evidence>
<protein>
    <submittedName>
        <fullName evidence="1">Uncharacterized protein</fullName>
    </submittedName>
</protein>
<gene>
    <name evidence="1" type="ORF">FHS29_004205</name>
</gene>
<name>A0A841CKL7_9PSEU</name>
<comment type="caution">
    <text evidence="1">The sequence shown here is derived from an EMBL/GenBank/DDBJ whole genome shotgun (WGS) entry which is preliminary data.</text>
</comment>
<organism evidence="1 2">
    <name type="scientific">Saccharothrix tamanrassetensis</name>
    <dbReference type="NCBI Taxonomy" id="1051531"/>
    <lineage>
        <taxon>Bacteria</taxon>
        <taxon>Bacillati</taxon>
        <taxon>Actinomycetota</taxon>
        <taxon>Actinomycetes</taxon>
        <taxon>Pseudonocardiales</taxon>
        <taxon>Pseudonocardiaceae</taxon>
        <taxon>Saccharothrix</taxon>
    </lineage>
</organism>
<evidence type="ECO:0000313" key="1">
    <source>
        <dbReference type="EMBL" id="MBB5957610.1"/>
    </source>
</evidence>
<dbReference type="RefSeq" id="WP_184692832.1">
    <property type="nucleotide sequence ID" value="NZ_JACHJN010000006.1"/>
</dbReference>
<dbReference type="Proteomes" id="UP000547510">
    <property type="component" value="Unassembled WGS sequence"/>
</dbReference>
<dbReference type="EMBL" id="JACHJN010000006">
    <property type="protein sequence ID" value="MBB5957610.1"/>
    <property type="molecule type" value="Genomic_DNA"/>
</dbReference>
<reference evidence="1 2" key="1">
    <citation type="submission" date="2020-08" db="EMBL/GenBank/DDBJ databases">
        <title>Genomic Encyclopedia of Type Strains, Phase III (KMG-III): the genomes of soil and plant-associated and newly described type strains.</title>
        <authorList>
            <person name="Whitman W."/>
        </authorList>
    </citation>
    <scope>NUCLEOTIDE SEQUENCE [LARGE SCALE GENOMIC DNA]</scope>
    <source>
        <strain evidence="1 2">CECT 8640</strain>
    </source>
</reference>